<name>A0A9X2WIB0_9GAMM</name>
<proteinExistence type="predicted"/>
<gene>
    <name evidence="1" type="ORF">NYR02_18470</name>
</gene>
<accession>A0A9X2WIB0</accession>
<dbReference type="Proteomes" id="UP001147830">
    <property type="component" value="Unassembled WGS sequence"/>
</dbReference>
<organism evidence="1 2">
    <name type="scientific">Thalassolituus pacificus</name>
    <dbReference type="NCBI Taxonomy" id="2975440"/>
    <lineage>
        <taxon>Bacteria</taxon>
        <taxon>Pseudomonadati</taxon>
        <taxon>Pseudomonadota</taxon>
        <taxon>Gammaproteobacteria</taxon>
        <taxon>Oceanospirillales</taxon>
        <taxon>Oceanospirillaceae</taxon>
        <taxon>Thalassolituus</taxon>
    </lineage>
</organism>
<reference evidence="1" key="2">
    <citation type="submission" date="2022-08" db="EMBL/GenBank/DDBJ databases">
        <authorList>
            <person name="Dong C."/>
        </authorList>
    </citation>
    <scope>NUCLEOTIDE SEQUENCE</scope>
    <source>
        <strain evidence="1">59MF3M-4</strain>
    </source>
</reference>
<evidence type="ECO:0000313" key="1">
    <source>
        <dbReference type="EMBL" id="MCT7361014.1"/>
    </source>
</evidence>
<protein>
    <submittedName>
        <fullName evidence="1">Uncharacterized protein</fullName>
    </submittedName>
</protein>
<keyword evidence="2" id="KW-1185">Reference proteome</keyword>
<evidence type="ECO:0000313" key="2">
    <source>
        <dbReference type="Proteomes" id="UP001147830"/>
    </source>
</evidence>
<sequence>MSQMQKLSLIQPLVEHLMQTQDVSEWRQALLNQGIMNKEEVISLDQSALHAAYKTLKTMQLLHEHPDHIMNEIERNKVCWKLDFGYEYHQGAVCY</sequence>
<dbReference type="AlphaFoldDB" id="A0A9X2WIB0"/>
<dbReference type="RefSeq" id="WP_260977846.1">
    <property type="nucleotide sequence ID" value="NZ_JAOANI010000031.1"/>
</dbReference>
<dbReference type="EMBL" id="JAOANI010000031">
    <property type="protein sequence ID" value="MCT7361014.1"/>
    <property type="molecule type" value="Genomic_DNA"/>
</dbReference>
<reference evidence="1" key="1">
    <citation type="journal article" date="2022" name="Front. Microbiol.">
        <title>Genome-based taxonomic rearrangement of Oceanobacter-related bacteria including the description of Thalassolituus hydrocarbonoclasticus sp. nov. and Thalassolituus pacificus sp. nov. and emended description of the genus Thalassolituus.</title>
        <authorList>
            <person name="Dong C."/>
            <person name="Wei L."/>
            <person name="Wang J."/>
            <person name="Lai Q."/>
            <person name="Huang Z."/>
            <person name="Shao Z."/>
        </authorList>
    </citation>
    <scope>NUCLEOTIDE SEQUENCE</scope>
    <source>
        <strain evidence="1">59MF3M-4</strain>
    </source>
</reference>
<comment type="caution">
    <text evidence="1">The sequence shown here is derived from an EMBL/GenBank/DDBJ whole genome shotgun (WGS) entry which is preliminary data.</text>
</comment>